<evidence type="ECO:0000313" key="2">
    <source>
        <dbReference type="Proteomes" id="UP001217838"/>
    </source>
</evidence>
<dbReference type="RefSeq" id="WP_272005915.1">
    <property type="nucleotide sequence ID" value="NZ_JAQNDN010000022.1"/>
</dbReference>
<comment type="caution">
    <text evidence="1">The sequence shown here is derived from an EMBL/GenBank/DDBJ whole genome shotgun (WGS) entry which is preliminary data.</text>
</comment>
<sequence length="660" mass="70859">MAPARAPIDLLPEGTGVVVSAASVRHVLRVVDVAALIGTYRPYYDQAAAYLEQGFGHNLLDPGRWPEIGVDPDRPIGGALLDAGSGSMCLFITLSDPQRFRQFLDRVGTRLGGELESVYEDRGIVLGQEPNAKTSLVLRDDFAFIVMVDNPNLAPYDFARELASVDPARGLAASPRWQQALGPATAHDLVAFVDVARMMRAELEAQKRLGETSPSWAEQELQRLREQGGSAEEIARWQQVADEQRAAEAQHRERRQRERELWSAVFGPLGPIVVELSLGPQAIAGTARTQAPESSLLRRALGPSGAPPPALTAASERVLFGTGGRFDVAEGIAALDALLRADGKSVDALFADIQRNLGGEPRAAVEMLDGTVSFAVTTRDVNVLATAEGRSSLGFNLTLGFKNVVAAEALVAVTMAKIPSSPLGLAGLKVKRGKAGSHVVTVPQWRDVHVALVGSTLTISTDPKFAANVERAPAKPWTPRQAQAAPIVTASAGATLLLDHALLLAMFMTRGAGGGERYTPAQNQPYWRFPAVAHAALEGVPESAAYKARLKEWQRLDAKIDRAEKAQERKRTALAVGAADSLGSIALHLRETDDGLMTEGGQYFGPGGLARTIERVVEGLATIGRDSDYSVHEQRGRVEQELQEIRVRDIERALGVRAAE</sequence>
<proteinExistence type="predicted"/>
<accession>A0ABT5BGG6</accession>
<reference evidence="1 2" key="1">
    <citation type="submission" date="2022-11" db="EMBL/GenBank/DDBJ databases">
        <title>Minimal conservation of predation-associated metabolite biosynthetic gene clusters underscores biosynthetic potential of Myxococcota including descriptions for ten novel species: Archangium lansinium sp. nov., Myxococcus landrumus sp. nov., Nannocystis bai.</title>
        <authorList>
            <person name="Ahearne A."/>
            <person name="Stevens C."/>
            <person name="Dowd S."/>
        </authorList>
    </citation>
    <scope>NUCLEOTIDE SEQUENCE [LARGE SCALE GENOMIC DNA]</scope>
    <source>
        <strain evidence="1 2">NCELM</strain>
    </source>
</reference>
<evidence type="ECO:0000313" key="1">
    <source>
        <dbReference type="EMBL" id="MDC0673220.1"/>
    </source>
</evidence>
<protein>
    <submittedName>
        <fullName evidence="1">Uncharacterized protein</fullName>
    </submittedName>
</protein>
<dbReference type="Proteomes" id="UP001217838">
    <property type="component" value="Unassembled WGS sequence"/>
</dbReference>
<gene>
    <name evidence="1" type="ORF">POL58_36035</name>
</gene>
<name>A0ABT5BGG6_9BACT</name>
<dbReference type="EMBL" id="JAQNDN010000022">
    <property type="protein sequence ID" value="MDC0673220.1"/>
    <property type="molecule type" value="Genomic_DNA"/>
</dbReference>
<keyword evidence="2" id="KW-1185">Reference proteome</keyword>
<organism evidence="1 2">
    <name type="scientific">Nannocystis radixulma</name>
    <dbReference type="NCBI Taxonomy" id="2995305"/>
    <lineage>
        <taxon>Bacteria</taxon>
        <taxon>Pseudomonadati</taxon>
        <taxon>Myxococcota</taxon>
        <taxon>Polyangia</taxon>
        <taxon>Nannocystales</taxon>
        <taxon>Nannocystaceae</taxon>
        <taxon>Nannocystis</taxon>
    </lineage>
</organism>